<dbReference type="PANTHER" id="PTHR31973">
    <property type="entry name" value="POLYPROTEIN, PUTATIVE-RELATED"/>
    <property type="match status" value="1"/>
</dbReference>
<dbReference type="PANTHER" id="PTHR31973:SF187">
    <property type="entry name" value="MUTATOR TRANSPOSASE MUDRA PROTEIN"/>
    <property type="match status" value="1"/>
</dbReference>
<dbReference type="OrthoDB" id="104044at2759"/>
<evidence type="ECO:0000313" key="3">
    <source>
        <dbReference type="Proteomes" id="UP000693970"/>
    </source>
</evidence>
<comment type="caution">
    <text evidence="2">The sequence shown here is derived from an EMBL/GenBank/DDBJ whole genome shotgun (WGS) entry which is preliminary data.</text>
</comment>
<evidence type="ECO:0000259" key="1">
    <source>
        <dbReference type="Pfam" id="PF10551"/>
    </source>
</evidence>
<dbReference type="AlphaFoldDB" id="A0A9K3LCP1"/>
<feature type="domain" description="MULE transposase" evidence="1">
    <location>
        <begin position="68"/>
        <end position="134"/>
    </location>
</feature>
<dbReference type="EMBL" id="JAGRRH010000013">
    <property type="protein sequence ID" value="KAG7359717.1"/>
    <property type="molecule type" value="Genomic_DNA"/>
</dbReference>
<sequence length="203" mass="22990">MDNYFTTQFIEVPKEFEDMSKVELAIDDYEESSGVRLGHEALDRGFIFVLPMWAVASGPYLAEEGDGEDAEGWKWFLELLVQAVPLLKMQHPDNHCKFCYFTFISDRQKGLIQALQQVFPDNHHCFCCVHITRNVEKDVGKQVAKHVYALSATISKRESDELMAKINAISVRRKKYLEGISANHGGGAPLGWMTQPFHPGLAL</sequence>
<gene>
    <name evidence="2" type="ORF">IV203_034815</name>
</gene>
<dbReference type="InterPro" id="IPR018289">
    <property type="entry name" value="MULE_transposase_dom"/>
</dbReference>
<accession>A0A9K3LCP1</accession>
<reference evidence="2" key="1">
    <citation type="journal article" date="2021" name="Sci. Rep.">
        <title>Diploid genomic architecture of Nitzschia inconspicua, an elite biomass production diatom.</title>
        <authorList>
            <person name="Oliver A."/>
            <person name="Podell S."/>
            <person name="Pinowska A."/>
            <person name="Traller J.C."/>
            <person name="Smith S.R."/>
            <person name="McClure R."/>
            <person name="Beliaev A."/>
            <person name="Bohutskyi P."/>
            <person name="Hill E.A."/>
            <person name="Rabines A."/>
            <person name="Zheng H."/>
            <person name="Allen L.Z."/>
            <person name="Kuo A."/>
            <person name="Grigoriev I.V."/>
            <person name="Allen A.E."/>
            <person name="Hazlebeck D."/>
            <person name="Allen E.E."/>
        </authorList>
    </citation>
    <scope>NUCLEOTIDE SEQUENCE</scope>
    <source>
        <strain evidence="2">Hildebrandi</strain>
    </source>
</reference>
<dbReference type="Proteomes" id="UP000693970">
    <property type="component" value="Unassembled WGS sequence"/>
</dbReference>
<reference evidence="2" key="2">
    <citation type="submission" date="2021-04" db="EMBL/GenBank/DDBJ databases">
        <authorList>
            <person name="Podell S."/>
        </authorList>
    </citation>
    <scope>NUCLEOTIDE SEQUENCE</scope>
    <source>
        <strain evidence="2">Hildebrandi</strain>
    </source>
</reference>
<dbReference type="Pfam" id="PF10551">
    <property type="entry name" value="MULE"/>
    <property type="match status" value="1"/>
</dbReference>
<proteinExistence type="predicted"/>
<name>A0A9K3LCP1_9STRA</name>
<evidence type="ECO:0000313" key="2">
    <source>
        <dbReference type="EMBL" id="KAG7359717.1"/>
    </source>
</evidence>
<organism evidence="2 3">
    <name type="scientific">Nitzschia inconspicua</name>
    <dbReference type="NCBI Taxonomy" id="303405"/>
    <lineage>
        <taxon>Eukaryota</taxon>
        <taxon>Sar</taxon>
        <taxon>Stramenopiles</taxon>
        <taxon>Ochrophyta</taxon>
        <taxon>Bacillariophyta</taxon>
        <taxon>Bacillariophyceae</taxon>
        <taxon>Bacillariophycidae</taxon>
        <taxon>Bacillariales</taxon>
        <taxon>Bacillariaceae</taxon>
        <taxon>Nitzschia</taxon>
    </lineage>
</organism>
<keyword evidence="3" id="KW-1185">Reference proteome</keyword>
<protein>
    <submittedName>
        <fullName evidence="2">MULE transposase domain containing protein</fullName>
    </submittedName>
</protein>